<dbReference type="Proteomes" id="UP000312326">
    <property type="component" value="Chromosome"/>
</dbReference>
<protein>
    <submittedName>
        <fullName evidence="1">Uncharacterized protein</fullName>
    </submittedName>
</protein>
<organism evidence="1 2">
    <name type="scientific">Lactobacillus amylovorus</name>
    <dbReference type="NCBI Taxonomy" id="1604"/>
    <lineage>
        <taxon>Bacteria</taxon>
        <taxon>Bacillati</taxon>
        <taxon>Bacillota</taxon>
        <taxon>Bacilli</taxon>
        <taxon>Lactobacillales</taxon>
        <taxon>Lactobacillaceae</taxon>
        <taxon>Lactobacillus</taxon>
    </lineage>
</organism>
<evidence type="ECO:0000313" key="2">
    <source>
        <dbReference type="Proteomes" id="UP000312326"/>
    </source>
</evidence>
<dbReference type="RefSeq" id="WP_130898432.1">
    <property type="nucleotide sequence ID" value="NZ_CP029754.1"/>
</dbReference>
<dbReference type="EMBL" id="CP029754">
    <property type="protein sequence ID" value="QDD70883.1"/>
    <property type="molecule type" value="Genomic_DNA"/>
</dbReference>
<dbReference type="AlphaFoldDB" id="A0A5B8EG40"/>
<sequence>MKIKSILVKSIAVAAMSVTGLVVANNAGSNTAQAAIVQNDASVVTVNYVSNNSINVYNNYENPVATGQILASNTSWKVIKTAYDSKGYKWYDLGKNQWVRAKYVTIGYHAAATQTQTTAQASTQAPAQSQTQNTQASTQAPAQSQTQNTQTASNTSASSYTSNASGSEASAKAWIANRESGGSYSASNGQYVGKYQLSASYLNGDYSAANQERVADNYVKSRYGSWSAAKSFWQANGWY</sequence>
<gene>
    <name evidence="1" type="ORF">DM298_08460</name>
</gene>
<reference evidence="1 2" key="1">
    <citation type="submission" date="2018-06" db="EMBL/GenBank/DDBJ databases">
        <title>Complete genome sequnece of Lactobacillus amylovorus PMRA3.</title>
        <authorList>
            <person name="Nam Y.-D."/>
            <person name="Chung W.-H."/>
            <person name="Park Y.S."/>
            <person name="Kang J."/>
        </authorList>
    </citation>
    <scope>NUCLEOTIDE SEQUENCE [LARGE SCALE GENOMIC DNA]</scope>
    <source>
        <strain evidence="1 2">PMRA3</strain>
    </source>
</reference>
<name>A0A5B8EG40_LACAM</name>
<accession>A0A5B8EG40</accession>
<evidence type="ECO:0000313" key="1">
    <source>
        <dbReference type="EMBL" id="QDD70883.1"/>
    </source>
</evidence>
<proteinExistence type="predicted"/>